<reference evidence="1 2" key="1">
    <citation type="submission" date="2018-11" db="EMBL/GenBank/DDBJ databases">
        <authorList>
            <consortium name="Pathogen Informatics"/>
        </authorList>
    </citation>
    <scope>NUCLEOTIDE SEQUENCE [LARGE SCALE GENOMIC DNA]</scope>
    <source>
        <strain evidence="1 2">Zambia</strain>
    </source>
</reference>
<name>A0A3P7ZJJ0_9TREM</name>
<gene>
    <name evidence="1" type="ORF">SMRZ_LOCUS8972</name>
</gene>
<proteinExistence type="predicted"/>
<sequence>MVRGLAYLLPTLSLNLRTGLVCRLAPADLTDQGDGCNVGIASMWMF</sequence>
<keyword evidence="2" id="KW-1185">Reference proteome</keyword>
<accession>A0A3P7ZJJ0</accession>
<protein>
    <submittedName>
        <fullName evidence="1">Uncharacterized protein</fullName>
    </submittedName>
</protein>
<evidence type="ECO:0000313" key="1">
    <source>
        <dbReference type="EMBL" id="VDO84204.1"/>
    </source>
</evidence>
<organism evidence="1 2">
    <name type="scientific">Schistosoma margrebowiei</name>
    <dbReference type="NCBI Taxonomy" id="48269"/>
    <lineage>
        <taxon>Eukaryota</taxon>
        <taxon>Metazoa</taxon>
        <taxon>Spiralia</taxon>
        <taxon>Lophotrochozoa</taxon>
        <taxon>Platyhelminthes</taxon>
        <taxon>Trematoda</taxon>
        <taxon>Digenea</taxon>
        <taxon>Strigeidida</taxon>
        <taxon>Schistosomatoidea</taxon>
        <taxon>Schistosomatidae</taxon>
        <taxon>Schistosoma</taxon>
    </lineage>
</organism>
<evidence type="ECO:0000313" key="2">
    <source>
        <dbReference type="Proteomes" id="UP000277204"/>
    </source>
</evidence>
<dbReference type="Proteomes" id="UP000277204">
    <property type="component" value="Unassembled WGS sequence"/>
</dbReference>
<dbReference type="EMBL" id="UZAI01004077">
    <property type="protein sequence ID" value="VDO84204.1"/>
    <property type="molecule type" value="Genomic_DNA"/>
</dbReference>
<dbReference type="AlphaFoldDB" id="A0A3P7ZJJ0"/>